<keyword evidence="3" id="KW-1185">Reference proteome</keyword>
<feature type="compositionally biased region" description="Polar residues" evidence="1">
    <location>
        <begin position="1"/>
        <end position="19"/>
    </location>
</feature>
<proteinExistence type="predicted"/>
<dbReference type="AlphaFoldDB" id="A0A6I4I6T5"/>
<name>A0A6I4I6T5_9SPHI</name>
<feature type="compositionally biased region" description="Polar residues" evidence="1">
    <location>
        <begin position="42"/>
        <end position="57"/>
    </location>
</feature>
<dbReference type="EMBL" id="CP066775">
    <property type="protein sequence ID" value="QQL50786.1"/>
    <property type="molecule type" value="Genomic_DNA"/>
</dbReference>
<sequence>MNNIQNPGEDNEPNFSPNETPERNDADSTREGEYSGEEPTRPDTSQSDANYSEQNDVTPPEPHEFPSVGHAKTDFETRNHGRTTGRMVGHEPGTEGI</sequence>
<feature type="compositionally biased region" description="Basic and acidic residues" evidence="1">
    <location>
        <begin position="20"/>
        <end position="41"/>
    </location>
</feature>
<protein>
    <submittedName>
        <fullName evidence="2">Uncharacterized protein</fullName>
    </submittedName>
</protein>
<dbReference type="Proteomes" id="UP000429232">
    <property type="component" value="Chromosome"/>
</dbReference>
<reference evidence="2 3" key="1">
    <citation type="submission" date="2020-12" db="EMBL/GenBank/DDBJ databases">
        <title>HMF7856_wgs.fasta genome submission.</title>
        <authorList>
            <person name="Kang H."/>
            <person name="Kim H."/>
            <person name="Joh K."/>
        </authorList>
    </citation>
    <scope>NUCLEOTIDE SEQUENCE [LARGE SCALE GENOMIC DNA]</scope>
    <source>
        <strain evidence="2 3">HMF7856</strain>
    </source>
</reference>
<feature type="compositionally biased region" description="Basic and acidic residues" evidence="1">
    <location>
        <begin position="88"/>
        <end position="97"/>
    </location>
</feature>
<organism evidence="2 3">
    <name type="scientific">Mucilaginibacter ginkgonis</name>
    <dbReference type="NCBI Taxonomy" id="2682091"/>
    <lineage>
        <taxon>Bacteria</taxon>
        <taxon>Pseudomonadati</taxon>
        <taxon>Bacteroidota</taxon>
        <taxon>Sphingobacteriia</taxon>
        <taxon>Sphingobacteriales</taxon>
        <taxon>Sphingobacteriaceae</taxon>
        <taxon>Mucilaginibacter</taxon>
    </lineage>
</organism>
<evidence type="ECO:0000313" key="2">
    <source>
        <dbReference type="EMBL" id="QQL50786.1"/>
    </source>
</evidence>
<evidence type="ECO:0000256" key="1">
    <source>
        <dbReference type="SAM" id="MobiDB-lite"/>
    </source>
</evidence>
<feature type="region of interest" description="Disordered" evidence="1">
    <location>
        <begin position="1"/>
        <end position="97"/>
    </location>
</feature>
<gene>
    <name evidence="2" type="ORF">GO620_004835</name>
</gene>
<dbReference type="KEGG" id="mgik:GO620_004835"/>
<dbReference type="RefSeq" id="WP_157526713.1">
    <property type="nucleotide sequence ID" value="NZ_CP066775.1"/>
</dbReference>
<evidence type="ECO:0000313" key="3">
    <source>
        <dbReference type="Proteomes" id="UP000429232"/>
    </source>
</evidence>
<accession>A0A6I4I6T5</accession>